<accession>Q0ASW7</accession>
<evidence type="ECO:0000313" key="1">
    <source>
        <dbReference type="EMBL" id="ABI64620.1"/>
    </source>
</evidence>
<dbReference type="STRING" id="394221.Mmar10_0327"/>
<dbReference type="KEGG" id="mmr:Mmar10_0327"/>
<dbReference type="RefSeq" id="WP_011642267.1">
    <property type="nucleotide sequence ID" value="NC_008347.1"/>
</dbReference>
<reference evidence="1 2" key="1">
    <citation type="submission" date="2006-08" db="EMBL/GenBank/DDBJ databases">
        <title>Complete sequence of Maricaulis maris MCS10.</title>
        <authorList>
            <consortium name="US DOE Joint Genome Institute"/>
            <person name="Copeland A."/>
            <person name="Lucas S."/>
            <person name="Lapidus A."/>
            <person name="Barry K."/>
            <person name="Detter J.C."/>
            <person name="Glavina del Rio T."/>
            <person name="Hammon N."/>
            <person name="Israni S."/>
            <person name="Dalin E."/>
            <person name="Tice H."/>
            <person name="Pitluck S."/>
            <person name="Saunders E."/>
            <person name="Brettin T."/>
            <person name="Bruce D."/>
            <person name="Han C."/>
            <person name="Tapia R."/>
            <person name="Gilna P."/>
            <person name="Schmutz J."/>
            <person name="Larimer F."/>
            <person name="Land M."/>
            <person name="Hauser L."/>
            <person name="Kyrpides N."/>
            <person name="Mikhailova N."/>
            <person name="Viollier P."/>
            <person name="Stephens C."/>
            <person name="Richardson P."/>
        </authorList>
    </citation>
    <scope>NUCLEOTIDE SEQUENCE [LARGE SCALE GENOMIC DNA]</scope>
    <source>
        <strain evidence="1 2">MCS10</strain>
    </source>
</reference>
<dbReference type="HOGENOM" id="CLU_1136538_0_0_5"/>
<organism evidence="1 2">
    <name type="scientific">Maricaulis maris (strain MCS10)</name>
    <name type="common">Caulobacter maris</name>
    <dbReference type="NCBI Taxonomy" id="394221"/>
    <lineage>
        <taxon>Bacteria</taxon>
        <taxon>Pseudomonadati</taxon>
        <taxon>Pseudomonadota</taxon>
        <taxon>Alphaproteobacteria</taxon>
        <taxon>Maricaulales</taxon>
        <taxon>Maricaulaceae</taxon>
        <taxon>Maricaulis</taxon>
    </lineage>
</organism>
<dbReference type="OrthoDB" id="7562173at2"/>
<dbReference type="AlphaFoldDB" id="Q0ASW7"/>
<keyword evidence="2" id="KW-1185">Reference proteome</keyword>
<proteinExistence type="predicted"/>
<dbReference type="Proteomes" id="UP000001964">
    <property type="component" value="Chromosome"/>
</dbReference>
<dbReference type="EMBL" id="CP000449">
    <property type="protein sequence ID" value="ABI64620.1"/>
    <property type="molecule type" value="Genomic_DNA"/>
</dbReference>
<sequence length="260" mass="29219">MILARITKALRDQNWLAVAIEFVIVILGVVIGFQISAWNDQRQAVARAEVLTERLIQDMRNEQWRIAAIRAYNAEVSDHAQTVVDALEGRHEIDDEALVIAAFRATQMINFTIIRATYDELVATGGINLINDRALIDVAVEYYDTTLEQMTLMAPDRPYRQAFFQLADRPLYDFLANNCAETPDGLSLGDYASLDNLLDRPCEIDGHDAAIEAIADHLRNTPSILPLIRHRAIETSVEVRGQTYWRNLLDSAVPDEGDAP</sequence>
<dbReference type="eggNOG" id="ENOG50336K3">
    <property type="taxonomic scope" value="Bacteria"/>
</dbReference>
<protein>
    <submittedName>
        <fullName evidence="1">Uncharacterized protein</fullName>
    </submittedName>
</protein>
<name>Q0ASW7_MARMM</name>
<gene>
    <name evidence="1" type="ordered locus">Mmar10_0327</name>
</gene>
<evidence type="ECO:0000313" key="2">
    <source>
        <dbReference type="Proteomes" id="UP000001964"/>
    </source>
</evidence>